<gene>
    <name evidence="1" type="ORF">SINU_07865</name>
</gene>
<accession>A0A0U1QNV0</accession>
<reference evidence="1 2" key="1">
    <citation type="journal article" date="2011" name="J. Bacteriol.">
        <title>Draft genome sequence of Sporolactobacillus inulinus strain CASD, an efficient D-lactic acid-producing bacterium with high-concentration lactate tolerance capability.</title>
        <authorList>
            <person name="Yu B."/>
            <person name="Su F."/>
            <person name="Wang L."/>
            <person name="Xu K."/>
            <person name="Zhao B."/>
            <person name="Xu P."/>
        </authorList>
    </citation>
    <scope>NUCLEOTIDE SEQUENCE [LARGE SCALE GENOMIC DNA]</scope>
    <source>
        <strain evidence="1 2">CASD</strain>
    </source>
</reference>
<sequence>MNEVRFLFAQKCQKPPLHLDALAPAGSRASEQSELHKNQDGLSTKHSLVFLIAACGIGDFIPRLQLRDGP</sequence>
<protein>
    <submittedName>
        <fullName evidence="1">Uncharacterized protein</fullName>
    </submittedName>
</protein>
<evidence type="ECO:0000313" key="2">
    <source>
        <dbReference type="Proteomes" id="UP000035553"/>
    </source>
</evidence>
<organism evidence="1 2">
    <name type="scientific">Sporolactobacillus inulinus CASD</name>
    <dbReference type="NCBI Taxonomy" id="1069536"/>
    <lineage>
        <taxon>Bacteria</taxon>
        <taxon>Bacillati</taxon>
        <taxon>Bacillota</taxon>
        <taxon>Bacilli</taxon>
        <taxon>Bacillales</taxon>
        <taxon>Sporolactobacillaceae</taxon>
        <taxon>Sporolactobacillus</taxon>
    </lineage>
</organism>
<dbReference type="Proteomes" id="UP000035553">
    <property type="component" value="Unassembled WGS sequence"/>
</dbReference>
<keyword evidence="2" id="KW-1185">Reference proteome</keyword>
<dbReference type="STRING" id="1069536.SINU_07865"/>
<proteinExistence type="predicted"/>
<evidence type="ECO:0000313" key="1">
    <source>
        <dbReference type="EMBL" id="KLI02474.1"/>
    </source>
</evidence>
<comment type="caution">
    <text evidence="1">The sequence shown here is derived from an EMBL/GenBank/DDBJ whole genome shotgun (WGS) entry which is preliminary data.</text>
</comment>
<dbReference type="EMBL" id="AFVQ02000098">
    <property type="protein sequence ID" value="KLI02474.1"/>
    <property type="molecule type" value="Genomic_DNA"/>
</dbReference>
<name>A0A0U1QNV0_9BACL</name>
<dbReference type="AlphaFoldDB" id="A0A0U1QNV0"/>